<protein>
    <submittedName>
        <fullName evidence="2">DUF948 domain-containing protein</fullName>
    </submittedName>
</protein>
<dbReference type="EMBL" id="JAGMVS010000064">
    <property type="protein sequence ID" value="MCM2437508.1"/>
    <property type="molecule type" value="Genomic_DNA"/>
</dbReference>
<dbReference type="PANTHER" id="PTHR40070:SF1">
    <property type="entry name" value="UPF0478 PROTEIN YTXG"/>
    <property type="match status" value="1"/>
</dbReference>
<dbReference type="RefSeq" id="WP_205143537.1">
    <property type="nucleotide sequence ID" value="NZ_JAFBDN010000007.1"/>
</dbReference>
<gene>
    <name evidence="2" type="ORF">KAK10_06255</name>
</gene>
<dbReference type="InterPro" id="IPR009293">
    <property type="entry name" value="UPF0478"/>
</dbReference>
<name>A0ABT0VI45_9LACO</name>
<keyword evidence="1" id="KW-0812">Transmembrane</keyword>
<keyword evidence="1" id="KW-0472">Membrane</keyword>
<comment type="caution">
    <text evidence="2">The sequence shown here is derived from an EMBL/GenBank/DDBJ whole genome shotgun (WGS) entry which is preliminary data.</text>
</comment>
<reference evidence="2" key="1">
    <citation type="submission" date="2021-04" db="EMBL/GenBank/DDBJ databases">
        <title>Taxonomic assessment of Weissella genus.</title>
        <authorList>
            <person name="Fanelli F."/>
            <person name="Chieffi D."/>
            <person name="Dell'Aquila A."/>
            <person name="Gyu-Sung C."/>
            <person name="Franz C.M.A.P."/>
            <person name="Fusco V."/>
        </authorList>
    </citation>
    <scope>NUCLEOTIDE SEQUENCE</scope>
    <source>
        <strain evidence="2">LMG 25373</strain>
    </source>
</reference>
<organism evidence="2 3">
    <name type="scientific">Periweissella beninensis</name>
    <dbReference type="NCBI Taxonomy" id="504936"/>
    <lineage>
        <taxon>Bacteria</taxon>
        <taxon>Bacillati</taxon>
        <taxon>Bacillota</taxon>
        <taxon>Bacilli</taxon>
        <taxon>Lactobacillales</taxon>
        <taxon>Lactobacillaceae</taxon>
        <taxon>Periweissella</taxon>
    </lineage>
</organism>
<keyword evidence="3" id="KW-1185">Reference proteome</keyword>
<keyword evidence="1" id="KW-1133">Transmembrane helix</keyword>
<sequence length="135" mass="14461">MSGGQIAGLIAALAFVALVVVISIFLVRLTKSLGIITNDIDQISHEVEEVLANANVLLADVDEKVKTVDPAFQAVADLGLSVSELNGAAKNLTNHVGKTTRNVRGFSRLGLVTMLGKPAWNSFKRHRANKKNKTK</sequence>
<dbReference type="Proteomes" id="UP001057481">
    <property type="component" value="Unassembled WGS sequence"/>
</dbReference>
<proteinExistence type="predicted"/>
<dbReference type="PANTHER" id="PTHR40070">
    <property type="entry name" value="UPF0478 PROTEIN YTXG"/>
    <property type="match status" value="1"/>
</dbReference>
<dbReference type="Pfam" id="PF06103">
    <property type="entry name" value="DUF948"/>
    <property type="match status" value="1"/>
</dbReference>
<evidence type="ECO:0000313" key="2">
    <source>
        <dbReference type="EMBL" id="MCM2437508.1"/>
    </source>
</evidence>
<evidence type="ECO:0000256" key="1">
    <source>
        <dbReference type="SAM" id="Phobius"/>
    </source>
</evidence>
<feature type="transmembrane region" description="Helical" evidence="1">
    <location>
        <begin position="6"/>
        <end position="27"/>
    </location>
</feature>
<evidence type="ECO:0000313" key="3">
    <source>
        <dbReference type="Proteomes" id="UP001057481"/>
    </source>
</evidence>
<accession>A0ABT0VI45</accession>